<dbReference type="Proteomes" id="UP001056120">
    <property type="component" value="Linkage Group LG13"/>
</dbReference>
<accession>A0ACB9GUB6</accession>
<reference evidence="2" key="1">
    <citation type="journal article" date="2022" name="Mol. Ecol. Resour.">
        <title>The genomes of chicory, endive, great burdock and yacon provide insights into Asteraceae palaeo-polyploidization history and plant inulin production.</title>
        <authorList>
            <person name="Fan W."/>
            <person name="Wang S."/>
            <person name="Wang H."/>
            <person name="Wang A."/>
            <person name="Jiang F."/>
            <person name="Liu H."/>
            <person name="Zhao H."/>
            <person name="Xu D."/>
            <person name="Zhang Y."/>
        </authorList>
    </citation>
    <scope>NUCLEOTIDE SEQUENCE [LARGE SCALE GENOMIC DNA]</scope>
    <source>
        <strain evidence="2">cv. Yunnan</strain>
    </source>
</reference>
<sequence>MGKEEEDMTGEIEERLINEEYKIWKKNTPFLYDLVITHALEWPSLTVEWLPDRDEPAGKDYSIQKLILGTHTSENESNYLMLAQVQLPLEDDARHDDDGDRSDFGGFGSANGKLDVNPELSCHVNALSYVVVFSLKAKIIQIIQQIHHDGEVNQARYMPQNPFIIATKTITAEVYVFDYSKHASKPPLDGACSPDLRLQGHKTEGYGLSWSKFKQGHLLSGSDDAQICLWDINGTPKNKSLDAMQIYKAHDGVVEDVAWHLRHEYLFGSCGDDRYLHIWDIRSPSVTKSAQSVIAHESEFNCLAFNPFSEWILATGSTDKTVKLFDVRKLNPALQTFDFHRYALEFFIIIVVDWPGTNAEEGPPELLFIHGGHTSKVSDFSWNPCDDWMVASVADDNILQIWQMTENIYHDEDDMPADEPHGS</sequence>
<keyword evidence="2" id="KW-1185">Reference proteome</keyword>
<dbReference type="EMBL" id="CM042030">
    <property type="protein sequence ID" value="KAI3786678.1"/>
    <property type="molecule type" value="Genomic_DNA"/>
</dbReference>
<gene>
    <name evidence="1" type="ORF">L1987_40555</name>
</gene>
<organism evidence="1 2">
    <name type="scientific">Smallanthus sonchifolius</name>
    <dbReference type="NCBI Taxonomy" id="185202"/>
    <lineage>
        <taxon>Eukaryota</taxon>
        <taxon>Viridiplantae</taxon>
        <taxon>Streptophyta</taxon>
        <taxon>Embryophyta</taxon>
        <taxon>Tracheophyta</taxon>
        <taxon>Spermatophyta</taxon>
        <taxon>Magnoliopsida</taxon>
        <taxon>eudicotyledons</taxon>
        <taxon>Gunneridae</taxon>
        <taxon>Pentapetalae</taxon>
        <taxon>asterids</taxon>
        <taxon>campanulids</taxon>
        <taxon>Asterales</taxon>
        <taxon>Asteraceae</taxon>
        <taxon>Asteroideae</taxon>
        <taxon>Heliantheae alliance</taxon>
        <taxon>Millerieae</taxon>
        <taxon>Smallanthus</taxon>
    </lineage>
</organism>
<name>A0ACB9GUB6_9ASTR</name>
<evidence type="ECO:0000313" key="2">
    <source>
        <dbReference type="Proteomes" id="UP001056120"/>
    </source>
</evidence>
<evidence type="ECO:0000313" key="1">
    <source>
        <dbReference type="EMBL" id="KAI3786678.1"/>
    </source>
</evidence>
<reference evidence="1 2" key="2">
    <citation type="journal article" date="2022" name="Mol. Ecol. Resour.">
        <title>The genomes of chicory, endive, great burdock and yacon provide insights into Asteraceae paleo-polyploidization history and plant inulin production.</title>
        <authorList>
            <person name="Fan W."/>
            <person name="Wang S."/>
            <person name="Wang H."/>
            <person name="Wang A."/>
            <person name="Jiang F."/>
            <person name="Liu H."/>
            <person name="Zhao H."/>
            <person name="Xu D."/>
            <person name="Zhang Y."/>
        </authorList>
    </citation>
    <scope>NUCLEOTIDE SEQUENCE [LARGE SCALE GENOMIC DNA]</scope>
    <source>
        <strain evidence="2">cv. Yunnan</strain>
        <tissue evidence="1">Leaves</tissue>
    </source>
</reference>
<comment type="caution">
    <text evidence="1">The sequence shown here is derived from an EMBL/GenBank/DDBJ whole genome shotgun (WGS) entry which is preliminary data.</text>
</comment>
<proteinExistence type="predicted"/>
<protein>
    <submittedName>
        <fullName evidence="1">Uncharacterized protein</fullName>
    </submittedName>
</protein>